<reference evidence="1" key="1">
    <citation type="submission" date="2023-08" db="EMBL/GenBank/DDBJ databases">
        <title>The novel hydrolase IpcH responsible for the initial isoprocarb degradation step in Rhodococcus sp. D-6.</title>
        <authorList>
            <person name="Zhu Q."/>
        </authorList>
    </citation>
    <scope>NUCLEOTIDE SEQUENCE</scope>
    <source>
        <strain evidence="1">D-6</strain>
    </source>
</reference>
<dbReference type="InterPro" id="IPR011042">
    <property type="entry name" value="6-blade_b-propeller_TolB-like"/>
</dbReference>
<name>A0AAU7USB4_9NOCA</name>
<dbReference type="Gene3D" id="2.120.10.30">
    <property type="entry name" value="TolB, C-terminal domain"/>
    <property type="match status" value="1"/>
</dbReference>
<accession>A0AAU7USB4</accession>
<gene>
    <name evidence="1" type="ORF">RBB84_16390</name>
</gene>
<dbReference type="AlphaFoldDB" id="A0AAU7USB4"/>
<organism evidence="1">
    <name type="scientific">Rhodococcus sp. D-6</name>
    <dbReference type="NCBI Taxonomy" id="1387842"/>
    <lineage>
        <taxon>Bacteria</taxon>
        <taxon>Bacillati</taxon>
        <taxon>Actinomycetota</taxon>
        <taxon>Actinomycetes</taxon>
        <taxon>Mycobacteriales</taxon>
        <taxon>Nocardiaceae</taxon>
        <taxon>Rhodococcus</taxon>
    </lineage>
</organism>
<dbReference type="KEGG" id="rhox:RBB84_16390"/>
<dbReference type="EMBL" id="CP132970">
    <property type="protein sequence ID" value="XBW02880.1"/>
    <property type="molecule type" value="Genomic_DNA"/>
</dbReference>
<sequence>MPRYSELPRTAPPPRRGGLRVPWGVVVDGNDNIWVANFAGRAVSQFCGSRAVACRPGTATGAPISPDVTGYGLDGLVRNTGITIDQTGNVWVANSWKQIPIQTNPGGSEMVAFVGAAAPVTP</sequence>
<protein>
    <submittedName>
        <fullName evidence="1">Uncharacterized protein</fullName>
    </submittedName>
</protein>
<dbReference type="SUPFAM" id="SSF101898">
    <property type="entry name" value="NHL repeat"/>
    <property type="match status" value="1"/>
</dbReference>
<dbReference type="RefSeq" id="WP_231911996.1">
    <property type="nucleotide sequence ID" value="NZ_CP132970.1"/>
</dbReference>
<proteinExistence type="predicted"/>
<evidence type="ECO:0000313" key="1">
    <source>
        <dbReference type="EMBL" id="XBW02880.1"/>
    </source>
</evidence>